<dbReference type="GO" id="GO:0016747">
    <property type="term" value="F:acyltransferase activity, transferring groups other than amino-acyl groups"/>
    <property type="evidence" value="ECO:0007669"/>
    <property type="project" value="InterPro"/>
</dbReference>
<evidence type="ECO:0000313" key="3">
    <source>
        <dbReference type="Proteomes" id="UP000297318"/>
    </source>
</evidence>
<keyword evidence="3" id="KW-1185">Reference proteome</keyword>
<dbReference type="InterPro" id="IPR016181">
    <property type="entry name" value="Acyl_CoA_acyltransferase"/>
</dbReference>
<protein>
    <submittedName>
        <fullName evidence="2">Putative acetyltransferase</fullName>
    </submittedName>
</protein>
<dbReference type="EMBL" id="RHPJ01000001">
    <property type="protein sequence ID" value="TGO05848.1"/>
    <property type="molecule type" value="Genomic_DNA"/>
</dbReference>
<dbReference type="InterPro" id="IPR000182">
    <property type="entry name" value="GNAT_dom"/>
</dbReference>
<evidence type="ECO:0000313" key="2">
    <source>
        <dbReference type="EMBL" id="TGO05848.1"/>
    </source>
</evidence>
<dbReference type="Gene3D" id="3.40.630.30">
    <property type="match status" value="1"/>
</dbReference>
<reference evidence="2 3" key="1">
    <citation type="submission" date="2018-11" db="EMBL/GenBank/DDBJ databases">
        <title>Complete genome sequencing of the Actinobacteria Serinibacter sp. K3-2.</title>
        <authorList>
            <person name="Rakitin A.L."/>
            <person name="Beletsky A.V."/>
            <person name="Mardanov A.V."/>
            <person name="Ravin N.V."/>
            <person name="Gromova A.S."/>
            <person name="Filippova S.N."/>
            <person name="Gal'Chenko V.F."/>
        </authorList>
    </citation>
    <scope>NUCLEOTIDE SEQUENCE [LARGE SCALE GENOMIC DNA]</scope>
    <source>
        <strain evidence="2 3">K3-2</strain>
    </source>
</reference>
<evidence type="ECO:0000259" key="1">
    <source>
        <dbReference type="PROSITE" id="PS51186"/>
    </source>
</evidence>
<dbReference type="SUPFAM" id="SSF55729">
    <property type="entry name" value="Acyl-CoA N-acyltransferases (Nat)"/>
    <property type="match status" value="1"/>
</dbReference>
<dbReference type="CDD" id="cd04301">
    <property type="entry name" value="NAT_SF"/>
    <property type="match status" value="1"/>
</dbReference>
<gene>
    <name evidence="2" type="ORF">SERN_0040</name>
</gene>
<accession>A0A4Z1E4M9</accession>
<dbReference type="Proteomes" id="UP000297318">
    <property type="component" value="Unassembled WGS sequence"/>
</dbReference>
<dbReference type="PANTHER" id="PTHR43610">
    <property type="entry name" value="BLL6696 PROTEIN"/>
    <property type="match status" value="1"/>
</dbReference>
<dbReference type="RefSeq" id="WP_233251359.1">
    <property type="nucleotide sequence ID" value="NZ_RHPJ01000001.1"/>
</dbReference>
<name>A0A4Z1E4M9_9MICO</name>
<dbReference type="PANTHER" id="PTHR43610:SF1">
    <property type="entry name" value="N-ACETYLTRANSFERASE DOMAIN-CONTAINING PROTEIN"/>
    <property type="match status" value="1"/>
</dbReference>
<sequence>MTATDAFAVKPTLVGERVVLRPFRPDDIEAMGPVLADPEVLRLTGSVTTTAEVADADPELDDRTRRWYSSRSAQADRLDLAIIDRASGRCVGEVVLNELRPGQDACNLRILVGPDGRGRGLGTEAVRLVLDHAFATTDLHRISLDVQADNVRARRSYASAGFAVEGLLRDEHVFDGVRSDTVLMAVLRTDREVAAEG</sequence>
<dbReference type="Pfam" id="PF13302">
    <property type="entry name" value="Acetyltransf_3"/>
    <property type="match status" value="1"/>
</dbReference>
<keyword evidence="2" id="KW-0808">Transferase</keyword>
<comment type="caution">
    <text evidence="2">The sequence shown here is derived from an EMBL/GenBank/DDBJ whole genome shotgun (WGS) entry which is preliminary data.</text>
</comment>
<feature type="domain" description="N-acetyltransferase" evidence="1">
    <location>
        <begin position="18"/>
        <end position="189"/>
    </location>
</feature>
<organism evidence="2 3">
    <name type="scientific">Serinibacter arcticus</name>
    <dbReference type="NCBI Taxonomy" id="1655435"/>
    <lineage>
        <taxon>Bacteria</taxon>
        <taxon>Bacillati</taxon>
        <taxon>Actinomycetota</taxon>
        <taxon>Actinomycetes</taxon>
        <taxon>Micrococcales</taxon>
        <taxon>Beutenbergiaceae</taxon>
        <taxon>Serinibacter</taxon>
    </lineage>
</organism>
<dbReference type="AlphaFoldDB" id="A0A4Z1E4M9"/>
<proteinExistence type="predicted"/>
<dbReference type="PROSITE" id="PS51186">
    <property type="entry name" value="GNAT"/>
    <property type="match status" value="1"/>
</dbReference>